<gene>
    <name evidence="1" type="ORF">OED52_04845</name>
</gene>
<dbReference type="EMBL" id="CP107551">
    <property type="protein sequence ID" value="UYP19890.1"/>
    <property type="molecule type" value="Genomic_DNA"/>
</dbReference>
<keyword evidence="2" id="KW-1185">Reference proteome</keyword>
<protein>
    <submittedName>
        <fullName evidence="1">Uncharacterized protein</fullName>
    </submittedName>
</protein>
<sequence>MTDAQTLDAPTENATIRTARRWSPGACVWCGDTDSVELFRNEPRCATCRKHESVIDEARRFMGMYGLRPIGGTLQSDDEEEYEHRLAAREARRALNDIRLAEQPDPALVRKALRPRAAAVAEHHSATSSSSATRSSSSATRSTSTGASSQPAKAAPKPAPVKTGVVDVEEIQTRALALLDQLSAIDAQLELVGDQNGLAARARRSDLEKQRATILRTLAALEKARLSATGA</sequence>
<evidence type="ECO:0000313" key="1">
    <source>
        <dbReference type="EMBL" id="UYP19890.1"/>
    </source>
</evidence>
<organism evidence="1 2">
    <name type="scientific">Rhodococcus sacchari</name>
    <dbReference type="NCBI Taxonomy" id="2962047"/>
    <lineage>
        <taxon>Bacteria</taxon>
        <taxon>Bacillati</taxon>
        <taxon>Actinomycetota</taxon>
        <taxon>Actinomycetes</taxon>
        <taxon>Mycobacteriales</taxon>
        <taxon>Nocardiaceae</taxon>
        <taxon>Rhodococcus</taxon>
    </lineage>
</organism>
<proteinExistence type="predicted"/>
<dbReference type="Proteomes" id="UP001156484">
    <property type="component" value="Chromosome"/>
</dbReference>
<accession>A0ACD4DIJ5</accession>
<reference evidence="1" key="1">
    <citation type="submission" date="2022-10" db="EMBL/GenBank/DDBJ databases">
        <title>Rhodococcus ferula Z13 complete genome.</title>
        <authorList>
            <person name="Long X."/>
            <person name="Zang M."/>
        </authorList>
    </citation>
    <scope>NUCLEOTIDE SEQUENCE</scope>
    <source>
        <strain evidence="1">Z13</strain>
    </source>
</reference>
<evidence type="ECO:0000313" key="2">
    <source>
        <dbReference type="Proteomes" id="UP001156484"/>
    </source>
</evidence>
<name>A0ACD4DIJ5_9NOCA</name>